<evidence type="ECO:0000256" key="2">
    <source>
        <dbReference type="SAM" id="Phobius"/>
    </source>
</evidence>
<keyword evidence="2" id="KW-0472">Membrane</keyword>
<comment type="caution">
    <text evidence="3">The sequence shown here is derived from an EMBL/GenBank/DDBJ whole genome shotgun (WGS) entry which is preliminary data.</text>
</comment>
<proteinExistence type="predicted"/>
<feature type="transmembrane region" description="Helical" evidence="2">
    <location>
        <begin position="6"/>
        <end position="24"/>
    </location>
</feature>
<dbReference type="Pfam" id="PF09581">
    <property type="entry name" value="Spore_III_AF"/>
    <property type="match status" value="1"/>
</dbReference>
<evidence type="ECO:0000313" key="3">
    <source>
        <dbReference type="EMBL" id="TCS91341.1"/>
    </source>
</evidence>
<dbReference type="NCBIfam" id="TIGR02896">
    <property type="entry name" value="spore_III_AF"/>
    <property type="match status" value="1"/>
</dbReference>
<accession>A0A4R3L2A3</accession>
<reference evidence="3 4" key="1">
    <citation type="submission" date="2019-03" db="EMBL/GenBank/DDBJ databases">
        <title>Genomic Encyclopedia of Type Strains, Phase IV (KMG-IV): sequencing the most valuable type-strain genomes for metagenomic binning, comparative biology and taxonomic classification.</title>
        <authorList>
            <person name="Goeker M."/>
        </authorList>
    </citation>
    <scope>NUCLEOTIDE SEQUENCE [LARGE SCALE GENOMIC DNA]</scope>
    <source>
        <strain evidence="3 4">DSM 26752</strain>
    </source>
</reference>
<feature type="coiled-coil region" evidence="1">
    <location>
        <begin position="125"/>
        <end position="152"/>
    </location>
</feature>
<keyword evidence="1" id="KW-0175">Coiled coil</keyword>
<gene>
    <name evidence="3" type="ORF">EDD65_102276</name>
</gene>
<dbReference type="RefSeq" id="WP_132026122.1">
    <property type="nucleotide sequence ID" value="NZ_CP068564.1"/>
</dbReference>
<feature type="transmembrane region" description="Helical" evidence="2">
    <location>
        <begin position="36"/>
        <end position="54"/>
    </location>
</feature>
<name>A0A4R3L2A3_9FIRM</name>
<dbReference type="Proteomes" id="UP000294567">
    <property type="component" value="Unassembled WGS sequence"/>
</dbReference>
<dbReference type="InterPro" id="IPR014245">
    <property type="entry name" value="Spore_III_AF"/>
</dbReference>
<organism evidence="3 4">
    <name type="scientific">Keratinibaculum paraultunense</name>
    <dbReference type="NCBI Taxonomy" id="1278232"/>
    <lineage>
        <taxon>Bacteria</taxon>
        <taxon>Bacillati</taxon>
        <taxon>Bacillota</taxon>
        <taxon>Tissierellia</taxon>
        <taxon>Tissierellales</taxon>
        <taxon>Tepidimicrobiaceae</taxon>
        <taxon>Keratinibaculum</taxon>
    </lineage>
</organism>
<dbReference type="OrthoDB" id="1707801at2"/>
<dbReference type="EMBL" id="SMAE01000002">
    <property type="protein sequence ID" value="TCS91341.1"/>
    <property type="molecule type" value="Genomic_DNA"/>
</dbReference>
<keyword evidence="2" id="KW-0812">Transmembrane</keyword>
<keyword evidence="2" id="KW-1133">Transmembrane helix</keyword>
<evidence type="ECO:0000313" key="4">
    <source>
        <dbReference type="Proteomes" id="UP000294567"/>
    </source>
</evidence>
<evidence type="ECO:0000256" key="1">
    <source>
        <dbReference type="SAM" id="Coils"/>
    </source>
</evidence>
<keyword evidence="4" id="KW-1185">Reference proteome</keyword>
<sequence length="217" mass="25779">MKLISFVKHWLQDIIMIFIIITLIEILLPNSNMRKYINMVVGFLIILVLISPFLKLLNQNYNIDDLISEIHIETSDYNLEDESELLSTQDEQIKELYINRFKSELEKLIYETSNYKVDYINIYINEEKFEELQQLEILVSEKEKEEDETKDSIVTVEIKDVSIKDINNEMDLHKEFLEWDAVELKKIIYQNFDIPKENIKIFLNSSKVGELDGKFGE</sequence>
<protein>
    <submittedName>
        <fullName evidence="3">Stage III sporulation protein AF</fullName>
    </submittedName>
</protein>
<dbReference type="AlphaFoldDB" id="A0A4R3L2A3"/>